<proteinExistence type="inferred from homology"/>
<evidence type="ECO:0000256" key="2">
    <source>
        <dbReference type="ARBA" id="ARBA00010735"/>
    </source>
</evidence>
<comment type="caution">
    <text evidence="9">The sequence shown here is derived from an EMBL/GenBank/DDBJ whole genome shotgun (WGS) entry which is preliminary data.</text>
</comment>
<evidence type="ECO:0000256" key="8">
    <source>
        <dbReference type="SAM" id="Phobius"/>
    </source>
</evidence>
<feature type="transmembrane region" description="Helical" evidence="8">
    <location>
        <begin position="168"/>
        <end position="186"/>
    </location>
</feature>
<gene>
    <name evidence="9" type="ORF">FC96_GL002122</name>
</gene>
<comment type="similarity">
    <text evidence="2">Belongs to the AzlC family.</text>
</comment>
<dbReference type="Proteomes" id="UP000050911">
    <property type="component" value="Unassembled WGS sequence"/>
</dbReference>
<evidence type="ECO:0000256" key="5">
    <source>
        <dbReference type="ARBA" id="ARBA00022692"/>
    </source>
</evidence>
<comment type="subcellular location">
    <subcellularLocation>
        <location evidence="1">Cell membrane</location>
        <topology evidence="1">Multi-pass membrane protein</topology>
    </subcellularLocation>
</comment>
<dbReference type="EMBL" id="AZCX01000005">
    <property type="protein sequence ID" value="KRK47917.1"/>
    <property type="molecule type" value="Genomic_DNA"/>
</dbReference>
<evidence type="ECO:0000256" key="3">
    <source>
        <dbReference type="ARBA" id="ARBA00022448"/>
    </source>
</evidence>
<reference evidence="9 10" key="1">
    <citation type="journal article" date="2015" name="Genome Announc.">
        <title>Expanding the biotechnology potential of lactobacilli through comparative genomics of 213 strains and associated genera.</title>
        <authorList>
            <person name="Sun Z."/>
            <person name="Harris H.M."/>
            <person name="McCann A."/>
            <person name="Guo C."/>
            <person name="Argimon S."/>
            <person name="Zhang W."/>
            <person name="Yang X."/>
            <person name="Jeffery I.B."/>
            <person name="Cooney J.C."/>
            <person name="Kagawa T.F."/>
            <person name="Liu W."/>
            <person name="Song Y."/>
            <person name="Salvetti E."/>
            <person name="Wrobel A."/>
            <person name="Rasinkangas P."/>
            <person name="Parkhill J."/>
            <person name="Rea M.C."/>
            <person name="O'Sullivan O."/>
            <person name="Ritari J."/>
            <person name="Douillard F.P."/>
            <person name="Paul Ross R."/>
            <person name="Yang R."/>
            <person name="Briner A.E."/>
            <person name="Felis G.E."/>
            <person name="de Vos W.M."/>
            <person name="Barrangou R."/>
            <person name="Klaenhammer T.R."/>
            <person name="Caufield P.W."/>
            <person name="Cui Y."/>
            <person name="Zhang H."/>
            <person name="O'Toole P.W."/>
        </authorList>
    </citation>
    <scope>NUCLEOTIDE SEQUENCE [LARGE SCALE GENOMIC DNA]</scope>
    <source>
        <strain evidence="9 10">JCM 15530</strain>
    </source>
</reference>
<evidence type="ECO:0000256" key="4">
    <source>
        <dbReference type="ARBA" id="ARBA00022475"/>
    </source>
</evidence>
<feature type="transmembrane region" description="Helical" evidence="8">
    <location>
        <begin position="140"/>
        <end position="161"/>
    </location>
</feature>
<feature type="transmembrane region" description="Helical" evidence="8">
    <location>
        <begin position="59"/>
        <end position="81"/>
    </location>
</feature>
<dbReference type="PANTHER" id="PTHR34979:SF1">
    <property type="entry name" value="INNER MEMBRANE PROTEIN YGAZ"/>
    <property type="match status" value="1"/>
</dbReference>
<dbReference type="Pfam" id="PF03591">
    <property type="entry name" value="AzlC"/>
    <property type="match status" value="1"/>
</dbReference>
<dbReference type="GO" id="GO:1903785">
    <property type="term" value="P:L-valine transmembrane transport"/>
    <property type="evidence" value="ECO:0007669"/>
    <property type="project" value="TreeGrafter"/>
</dbReference>
<keyword evidence="5 8" id="KW-0812">Transmembrane</keyword>
<feature type="transmembrane region" description="Helical" evidence="8">
    <location>
        <begin position="218"/>
        <end position="237"/>
    </location>
</feature>
<dbReference type="STRING" id="1302272.FC96_GL002122"/>
<dbReference type="InterPro" id="IPR011606">
    <property type="entry name" value="Brnchd-chn_aa_trnsp_permease"/>
</dbReference>
<evidence type="ECO:0000256" key="6">
    <source>
        <dbReference type="ARBA" id="ARBA00022989"/>
    </source>
</evidence>
<feature type="transmembrane region" description="Helical" evidence="8">
    <location>
        <begin position="21"/>
        <end position="47"/>
    </location>
</feature>
<keyword evidence="6 8" id="KW-1133">Transmembrane helix</keyword>
<dbReference type="PATRIC" id="fig|1302272.5.peg.2169"/>
<name>A0A0R1HMB4_9LACO</name>
<feature type="transmembrane region" description="Helical" evidence="8">
    <location>
        <begin position="192"/>
        <end position="213"/>
    </location>
</feature>
<dbReference type="PANTHER" id="PTHR34979">
    <property type="entry name" value="INNER MEMBRANE PROTEIN YGAZ"/>
    <property type="match status" value="1"/>
</dbReference>
<keyword evidence="4" id="KW-1003">Cell membrane</keyword>
<protein>
    <submittedName>
        <fullName evidence="9">Azaleucine resistance protein AzlC</fullName>
    </submittedName>
</protein>
<accession>A0A0R1HMB4</accession>
<evidence type="ECO:0000313" key="10">
    <source>
        <dbReference type="Proteomes" id="UP000050911"/>
    </source>
</evidence>
<keyword evidence="3" id="KW-0813">Transport</keyword>
<organism evidence="9 10">
    <name type="scientific">Secundilactobacillus kimchicus JCM 15530</name>
    <dbReference type="NCBI Taxonomy" id="1302272"/>
    <lineage>
        <taxon>Bacteria</taxon>
        <taxon>Bacillati</taxon>
        <taxon>Bacillota</taxon>
        <taxon>Bacilli</taxon>
        <taxon>Lactobacillales</taxon>
        <taxon>Lactobacillaceae</taxon>
        <taxon>Secundilactobacillus</taxon>
    </lineage>
</organism>
<keyword evidence="7 8" id="KW-0472">Membrane</keyword>
<keyword evidence="10" id="KW-1185">Reference proteome</keyword>
<evidence type="ECO:0000256" key="7">
    <source>
        <dbReference type="ARBA" id="ARBA00023136"/>
    </source>
</evidence>
<dbReference type="AlphaFoldDB" id="A0A0R1HMB4"/>
<evidence type="ECO:0000313" key="9">
    <source>
        <dbReference type="EMBL" id="KRK47917.1"/>
    </source>
</evidence>
<dbReference type="GO" id="GO:0005886">
    <property type="term" value="C:plasma membrane"/>
    <property type="evidence" value="ECO:0007669"/>
    <property type="project" value="UniProtKB-SubCell"/>
</dbReference>
<evidence type="ECO:0000256" key="1">
    <source>
        <dbReference type="ARBA" id="ARBA00004651"/>
    </source>
</evidence>
<sequence>MMRMTDDLSPRAGVMEAVPTAFGYIGVGIAFGIIAKANGFSLLEILLLSMVTYGGSAQFIMVSMMAVHASLLAILLSVFLVNSRMILMSTVVAPYFKSESMMRNIVIGSLITDETFALGMNKLNYTDHTLRFGWYNAANLFAYLIWAVATVVGGALGTLIVDPQKFGMDFAIVAMFIGLLYLQVIADKTIRLTIQLAVIGFVIVIMVVGLIFIPKNALLLLAAILGCSFGVVLKHGAR</sequence>